<evidence type="ECO:0000256" key="7">
    <source>
        <dbReference type="PIRNR" id="PIRNR002111"/>
    </source>
</evidence>
<keyword evidence="4 7" id="KW-0689">Ribosomal protein</keyword>
<dbReference type="NCBIfam" id="NF004955">
    <property type="entry name" value="PRK06299.1-5"/>
    <property type="match status" value="1"/>
</dbReference>
<dbReference type="EMBL" id="VCDI01000001">
    <property type="protein sequence ID" value="TLU74021.1"/>
    <property type="molecule type" value="Genomic_DNA"/>
</dbReference>
<dbReference type="OrthoDB" id="9804077at2"/>
<keyword evidence="2" id="KW-0677">Repeat</keyword>
<evidence type="ECO:0000313" key="10">
    <source>
        <dbReference type="Proteomes" id="UP000305654"/>
    </source>
</evidence>
<dbReference type="GO" id="GO:0003735">
    <property type="term" value="F:structural constituent of ribosome"/>
    <property type="evidence" value="ECO:0007669"/>
    <property type="project" value="InterPro"/>
</dbReference>
<accession>A0A5R9JEF9</accession>
<dbReference type="InterPro" id="IPR050437">
    <property type="entry name" value="Ribos_protein_bS1-like"/>
</dbReference>
<evidence type="ECO:0000256" key="1">
    <source>
        <dbReference type="ARBA" id="ARBA00006767"/>
    </source>
</evidence>
<evidence type="ECO:0000256" key="2">
    <source>
        <dbReference type="ARBA" id="ARBA00022737"/>
    </source>
</evidence>
<gene>
    <name evidence="9" type="ORF">FE263_02055</name>
</gene>
<comment type="similarity">
    <text evidence="1 7">Belongs to the bacterial ribosomal protein bS1 family.</text>
</comment>
<keyword evidence="10" id="KW-1185">Reference proteome</keyword>
<feature type="domain" description="S1 motif" evidence="8">
    <location>
        <begin position="35"/>
        <end position="101"/>
    </location>
</feature>
<dbReference type="CDD" id="cd05688">
    <property type="entry name" value="S1_RPS1_repeat_ec3"/>
    <property type="match status" value="1"/>
</dbReference>
<dbReference type="InterPro" id="IPR000110">
    <property type="entry name" value="Ribosomal_bS1"/>
</dbReference>
<feature type="domain" description="S1 motif" evidence="8">
    <location>
        <begin position="206"/>
        <end position="274"/>
    </location>
</feature>
<comment type="caution">
    <text evidence="9">The sequence shown here is derived from an EMBL/GenBank/DDBJ whole genome shotgun (WGS) entry which is preliminary data.</text>
</comment>
<dbReference type="NCBIfam" id="TIGR00717">
    <property type="entry name" value="rpsA"/>
    <property type="match status" value="1"/>
</dbReference>
<dbReference type="InterPro" id="IPR003029">
    <property type="entry name" value="S1_domain"/>
</dbReference>
<evidence type="ECO:0000256" key="5">
    <source>
        <dbReference type="ARBA" id="ARBA00023274"/>
    </source>
</evidence>
<dbReference type="Proteomes" id="UP000305654">
    <property type="component" value="Unassembled WGS sequence"/>
</dbReference>
<proteinExistence type="inferred from homology"/>
<reference evidence="9 10" key="1">
    <citation type="submission" date="2019-05" db="EMBL/GenBank/DDBJ databases">
        <authorList>
            <person name="Pankratov T."/>
            <person name="Grouzdev D."/>
        </authorList>
    </citation>
    <scope>NUCLEOTIDE SEQUENCE [LARGE SCALE GENOMIC DNA]</scope>
    <source>
        <strain evidence="9 10">KEBCLARHB70R</strain>
    </source>
</reference>
<dbReference type="GO" id="GO:0003729">
    <property type="term" value="F:mRNA binding"/>
    <property type="evidence" value="ECO:0007669"/>
    <property type="project" value="TreeGrafter"/>
</dbReference>
<evidence type="ECO:0000256" key="6">
    <source>
        <dbReference type="ARBA" id="ARBA00025604"/>
    </source>
</evidence>
<keyword evidence="3 7" id="KW-0694">RNA-binding</keyword>
<sequence>MASAALARAPDDHFGGEDFATLLDETLGRDTGFDGSVVTGRVVRLTEEFAIVDVGLKSEGRVALKEFGVPGSPVDVKPGDVIELYVERYEDRDGSIVLSREKARREEAWTNLERAFEGNQRVNGTIYGRVKGGFTVDLGGAMAFLPGSQVDIRPVRDVGPLMGTPQPFQILKMDRARGNIVVSRRAVLEETRAEQRSELIQGLKEGMILDGVVKNITDYGAFVDLGGVDGLLHVTDIAWKRINHPSEALQIGQQVRVQVIRFNPDTQRISLGMKQLEADPWEGVAIKYPPGARYSGRVTNITDYGAFVELEPGVEGLVHVSEMSWTKKNVHPGKIVATSQEVDVMVLDVDSSKRRISLGLKQVQRNPWEQFAEDHRVGSTVEGEIRNITEFGLFVGLSADIDGMVHMSDISWEEAGEAAMGAYEKGQVVQAKVLDVDVEKERISLGIKQLHDDPAADTLSRVNKGAVVTCVVTAVQANGIEVKVDEVLSGFIRRAELARDKAEQRPERFAVGERVDAKVISVDRASRKLSLTIKGREVEEDKAAINEYGSSDSGASLGDILGAAIRRRNQTSE</sequence>
<dbReference type="CDD" id="cd05687">
    <property type="entry name" value="S1_RPS1_repeat_ec1_hs1"/>
    <property type="match status" value="1"/>
</dbReference>
<dbReference type="FunFam" id="2.40.50.140:FF:000103">
    <property type="entry name" value="protein RRP5 homolog"/>
    <property type="match status" value="1"/>
</dbReference>
<dbReference type="PANTHER" id="PTHR10724:SF7">
    <property type="entry name" value="SMALL RIBOSOMAL SUBUNIT PROTEIN BS1C"/>
    <property type="match status" value="1"/>
</dbReference>
<feature type="domain" description="S1 motif" evidence="8">
    <location>
        <begin position="378"/>
        <end position="448"/>
    </location>
</feature>
<dbReference type="CDD" id="cd04465">
    <property type="entry name" value="S1_RPS1_repeat_ec2_hs2"/>
    <property type="match status" value="1"/>
</dbReference>
<dbReference type="FunFam" id="2.40.50.140:FF:000018">
    <property type="entry name" value="30S ribosomal protein S1"/>
    <property type="match status" value="1"/>
</dbReference>
<organism evidence="9 10">
    <name type="scientific">Lichenicoccus roseus</name>
    <dbReference type="NCBI Taxonomy" id="2683649"/>
    <lineage>
        <taxon>Bacteria</taxon>
        <taxon>Pseudomonadati</taxon>
        <taxon>Pseudomonadota</taxon>
        <taxon>Alphaproteobacteria</taxon>
        <taxon>Acetobacterales</taxon>
        <taxon>Acetobacteraceae</taxon>
        <taxon>Lichenicoccus</taxon>
    </lineage>
</organism>
<evidence type="ECO:0000259" key="8">
    <source>
        <dbReference type="PROSITE" id="PS50126"/>
    </source>
</evidence>
<name>A0A5R9JEF9_9PROT</name>
<feature type="domain" description="S1 motif" evidence="8">
    <location>
        <begin position="119"/>
        <end position="185"/>
    </location>
</feature>
<dbReference type="InterPro" id="IPR035104">
    <property type="entry name" value="Ribosomal_protein_S1-like"/>
</dbReference>
<dbReference type="RefSeq" id="WP_138324274.1">
    <property type="nucleotide sequence ID" value="NZ_VCDI01000001.1"/>
</dbReference>
<dbReference type="PRINTS" id="PR00681">
    <property type="entry name" value="RIBOSOMALS1"/>
</dbReference>
<dbReference type="PIRSF" id="PIRSF002111">
    <property type="entry name" value="RpsA"/>
    <property type="match status" value="1"/>
</dbReference>
<dbReference type="GO" id="GO:0022627">
    <property type="term" value="C:cytosolic small ribosomal subunit"/>
    <property type="evidence" value="ECO:0007669"/>
    <property type="project" value="TreeGrafter"/>
</dbReference>
<dbReference type="InterPro" id="IPR012340">
    <property type="entry name" value="NA-bd_OB-fold"/>
</dbReference>
<dbReference type="PROSITE" id="PS50126">
    <property type="entry name" value="S1"/>
    <property type="match status" value="6"/>
</dbReference>
<dbReference type="NCBIfam" id="NF004952">
    <property type="entry name" value="PRK06299.1-2"/>
    <property type="match status" value="1"/>
</dbReference>
<evidence type="ECO:0000313" key="9">
    <source>
        <dbReference type="EMBL" id="TLU74021.1"/>
    </source>
</evidence>
<feature type="domain" description="S1 motif" evidence="8">
    <location>
        <begin position="291"/>
        <end position="361"/>
    </location>
</feature>
<evidence type="ECO:0000256" key="3">
    <source>
        <dbReference type="ARBA" id="ARBA00022884"/>
    </source>
</evidence>
<dbReference type="SMART" id="SM00316">
    <property type="entry name" value="S1"/>
    <property type="match status" value="6"/>
</dbReference>
<dbReference type="SUPFAM" id="SSF50249">
    <property type="entry name" value="Nucleic acid-binding proteins"/>
    <property type="match status" value="6"/>
</dbReference>
<evidence type="ECO:0000256" key="4">
    <source>
        <dbReference type="ARBA" id="ARBA00022980"/>
    </source>
</evidence>
<dbReference type="AlphaFoldDB" id="A0A5R9JEF9"/>
<dbReference type="FunFam" id="2.40.50.140:FF:000011">
    <property type="entry name" value="30S ribosomal protein S1"/>
    <property type="match status" value="1"/>
</dbReference>
<feature type="domain" description="S1 motif" evidence="8">
    <location>
        <begin position="465"/>
        <end position="534"/>
    </location>
</feature>
<dbReference type="Gene3D" id="2.40.50.140">
    <property type="entry name" value="Nucleic acid-binding proteins"/>
    <property type="match status" value="5"/>
</dbReference>
<dbReference type="Pfam" id="PF00575">
    <property type="entry name" value="S1"/>
    <property type="match status" value="6"/>
</dbReference>
<dbReference type="PANTHER" id="PTHR10724">
    <property type="entry name" value="30S RIBOSOMAL PROTEIN S1"/>
    <property type="match status" value="1"/>
</dbReference>
<dbReference type="GO" id="GO:0006412">
    <property type="term" value="P:translation"/>
    <property type="evidence" value="ECO:0007669"/>
    <property type="project" value="InterPro"/>
</dbReference>
<protein>
    <recommendedName>
        <fullName evidence="7">30S ribosomal protein S1</fullName>
    </recommendedName>
</protein>
<keyword evidence="5 7" id="KW-0687">Ribonucleoprotein</keyword>
<comment type="function">
    <text evidence="6 7">Binds mRNA; thus facilitating recognition of the initiation point. It is needed to translate mRNA with a short Shine-Dalgarno (SD) purine-rich sequence.</text>
</comment>